<gene>
    <name evidence="1" type="ORF">V1633_23990</name>
</gene>
<protein>
    <submittedName>
        <fullName evidence="1">Uncharacterized protein</fullName>
    </submittedName>
</protein>
<dbReference type="RefSeq" id="WP_331216634.1">
    <property type="nucleotide sequence ID" value="NZ_JAZGQK010000021.1"/>
</dbReference>
<accession>A0ABU7RYH6</accession>
<evidence type="ECO:0000313" key="2">
    <source>
        <dbReference type="Proteomes" id="UP001332243"/>
    </source>
</evidence>
<sequence length="217" mass="23590">MGTTYQTVLATGTLDNLRHALTLLRREAYVVPVAEGRWVVLPRGDEHGYADSDELARLLSLVPECSAASFDVHDSDVLTAVVYRGGDKAHSYLSDRSYLIEWWDDDDNECLVSLDGTVYPLDGPLPSPGPDGDDPAAFVPFGVGDVDLVRLHAALRGDVPDDDPSRVRAECRHHEILAALNLDPGPSTGAFRHFEPERFPAAVLVGPFETEPAGFPT</sequence>
<name>A0ABU7RYH6_9ACTN</name>
<evidence type="ECO:0000313" key="1">
    <source>
        <dbReference type="EMBL" id="MEE6261551.1"/>
    </source>
</evidence>
<comment type="caution">
    <text evidence="1">The sequence shown here is derived from an EMBL/GenBank/DDBJ whole genome shotgun (WGS) entry which is preliminary data.</text>
</comment>
<organism evidence="1 2">
    <name type="scientific">Plantactinospora sonchi</name>
    <dbReference type="NCBI Taxonomy" id="1544735"/>
    <lineage>
        <taxon>Bacteria</taxon>
        <taxon>Bacillati</taxon>
        <taxon>Actinomycetota</taxon>
        <taxon>Actinomycetes</taxon>
        <taxon>Micromonosporales</taxon>
        <taxon>Micromonosporaceae</taxon>
        <taxon>Plantactinospora</taxon>
    </lineage>
</organism>
<reference evidence="1 2" key="1">
    <citation type="submission" date="2024-01" db="EMBL/GenBank/DDBJ databases">
        <title>Genome insights into Plantactinospora sonchi sp. nov.</title>
        <authorList>
            <person name="Wang L."/>
        </authorList>
    </citation>
    <scope>NUCLEOTIDE SEQUENCE [LARGE SCALE GENOMIC DNA]</scope>
    <source>
        <strain evidence="1 2">NEAU-QY2</strain>
    </source>
</reference>
<dbReference type="EMBL" id="JAZGQK010000021">
    <property type="protein sequence ID" value="MEE6261551.1"/>
    <property type="molecule type" value="Genomic_DNA"/>
</dbReference>
<keyword evidence="2" id="KW-1185">Reference proteome</keyword>
<dbReference type="Proteomes" id="UP001332243">
    <property type="component" value="Unassembled WGS sequence"/>
</dbReference>
<proteinExistence type="predicted"/>